<feature type="region of interest" description="Disordered" evidence="1">
    <location>
        <begin position="120"/>
        <end position="155"/>
    </location>
</feature>
<dbReference type="EMBL" id="CADCWJ010000876">
    <property type="protein sequence ID" value="CAA9586182.1"/>
    <property type="molecule type" value="Genomic_DNA"/>
</dbReference>
<evidence type="ECO:0000256" key="1">
    <source>
        <dbReference type="SAM" id="MobiDB-lite"/>
    </source>
</evidence>
<reference evidence="2" key="1">
    <citation type="submission" date="2020-02" db="EMBL/GenBank/DDBJ databases">
        <authorList>
            <person name="Meier V. D."/>
        </authorList>
    </citation>
    <scope>NUCLEOTIDE SEQUENCE</scope>
    <source>
        <strain evidence="2">AVDCRST_MAG87</strain>
    </source>
</reference>
<feature type="non-terminal residue" evidence="2">
    <location>
        <position position="211"/>
    </location>
</feature>
<dbReference type="AlphaFoldDB" id="A0A6J4VR01"/>
<feature type="compositionally biased region" description="Basic and acidic residues" evidence="1">
    <location>
        <begin position="170"/>
        <end position="198"/>
    </location>
</feature>
<feature type="compositionally biased region" description="Basic residues" evidence="1">
    <location>
        <begin position="199"/>
        <end position="211"/>
    </location>
</feature>
<feature type="region of interest" description="Disordered" evidence="1">
    <location>
        <begin position="1"/>
        <end position="26"/>
    </location>
</feature>
<name>A0A6J4VR01_9BACT</name>
<organism evidence="2">
    <name type="scientific">uncultured Thermomicrobiales bacterium</name>
    <dbReference type="NCBI Taxonomy" id="1645740"/>
    <lineage>
        <taxon>Bacteria</taxon>
        <taxon>Pseudomonadati</taxon>
        <taxon>Thermomicrobiota</taxon>
        <taxon>Thermomicrobia</taxon>
        <taxon>Thermomicrobiales</taxon>
        <taxon>environmental samples</taxon>
    </lineage>
</organism>
<protein>
    <submittedName>
        <fullName evidence="2">ABC transporter, permease protein 2 (Cluster 1, maltose/g3p/polyamine/iron)</fullName>
    </submittedName>
</protein>
<gene>
    <name evidence="2" type="ORF">AVDCRST_MAG87-3979</name>
</gene>
<feature type="compositionally biased region" description="Basic and acidic residues" evidence="1">
    <location>
        <begin position="121"/>
        <end position="134"/>
    </location>
</feature>
<accession>A0A6J4VR01</accession>
<sequence>DRTQHGFADAAAAPDDLFPRGHRPRADPLPVLLDGRHLVQIQRGTDEHPHQSVLSALPDARPLPPAADRDGLSALVLEHDLRRGRQHGHLDGDQYPRGVRAGAAALPGARALQRRHLHRLSRPDHPPLHPDGAGHHPLRAGEQPPRADRRLPHLPGPLLHLAADRLFPDDPARVGRVRDGRRRDALPGAGEDRPPVRDPRRHHGRHLRLHP</sequence>
<proteinExistence type="predicted"/>
<feature type="non-terminal residue" evidence="2">
    <location>
        <position position="1"/>
    </location>
</feature>
<feature type="region of interest" description="Disordered" evidence="1">
    <location>
        <begin position="170"/>
        <end position="211"/>
    </location>
</feature>
<evidence type="ECO:0000313" key="2">
    <source>
        <dbReference type="EMBL" id="CAA9586182.1"/>
    </source>
</evidence>